<gene>
    <name evidence="2" type="ORF">CEQ21_10035</name>
</gene>
<dbReference type="AlphaFoldDB" id="A0A553SG45"/>
<comment type="caution">
    <text evidence="2">The sequence shown here is derived from an EMBL/GenBank/DDBJ whole genome shotgun (WGS) entry which is preliminary data.</text>
</comment>
<evidence type="ECO:0000313" key="2">
    <source>
        <dbReference type="EMBL" id="TRZ35951.1"/>
    </source>
</evidence>
<organism evidence="2 3">
    <name type="scientific">Niallia circulans</name>
    <name type="common">Bacillus circulans</name>
    <dbReference type="NCBI Taxonomy" id="1397"/>
    <lineage>
        <taxon>Bacteria</taxon>
        <taxon>Bacillati</taxon>
        <taxon>Bacillota</taxon>
        <taxon>Bacilli</taxon>
        <taxon>Bacillales</taxon>
        <taxon>Bacillaceae</taxon>
        <taxon>Niallia</taxon>
    </lineage>
</organism>
<dbReference type="RefSeq" id="WP_185764497.1">
    <property type="nucleotide sequence ID" value="NZ_RIBP01000004.1"/>
</dbReference>
<sequence length="274" mass="31072">MKNLRSIRFGILSMFILTGCGSIGNESQIEEQEKKNNHTESVSQKDTSNSSLEEKNLVDNNKEISVDNATIIETQASFVVKYENARELVDDSEIAVEGVVVSTENYVHIDKETAQGYPYTKLTFKINQVLNGDPSLEGSEILILEEGGYITAEQDGMDEKFPDLTEEELKETYLITLNGHKPSSKGDEMVAFLNGYGKSETDFKTDFDYYSFIGAYQAKFDYDKKSSKYMRPAENFDVMLKQARTKTDKTFVEEEVEVEEKVNEEVTKLVNEAR</sequence>
<protein>
    <recommendedName>
        <fullName evidence="4">Lipoprotein</fullName>
    </recommendedName>
</protein>
<dbReference type="EMBL" id="RIBP01000004">
    <property type="protein sequence ID" value="TRZ35951.1"/>
    <property type="molecule type" value="Genomic_DNA"/>
</dbReference>
<name>A0A553SG45_NIACI</name>
<evidence type="ECO:0000256" key="1">
    <source>
        <dbReference type="SAM" id="MobiDB-lite"/>
    </source>
</evidence>
<reference evidence="3" key="1">
    <citation type="submission" date="2018-10" db="EMBL/GenBank/DDBJ databases">
        <title>FDA dAtabase for Regulatory Grade micrObial Sequences (FDA-ARGOS): Supporting development and validation of Infectious Disease Dx tests.</title>
        <authorList>
            <person name="Minogue T."/>
            <person name="Wolcott M."/>
            <person name="Wasieloski L."/>
            <person name="Aguilar W."/>
            <person name="Moore D."/>
            <person name="Tallon L."/>
            <person name="Sadzewicz L."/>
            <person name="Sengamalay N."/>
            <person name="Ott S."/>
            <person name="Godinez A."/>
            <person name="Nagaraj S."/>
            <person name="Vavikolanu K."/>
            <person name="Vyas G."/>
            <person name="Nadendla S."/>
            <person name="George J."/>
            <person name="Sichtig H."/>
        </authorList>
    </citation>
    <scope>NUCLEOTIDE SEQUENCE [LARGE SCALE GENOMIC DNA]</scope>
    <source>
        <strain evidence="3">FDAARGOS_343</strain>
    </source>
</reference>
<evidence type="ECO:0000313" key="3">
    <source>
        <dbReference type="Proteomes" id="UP000319837"/>
    </source>
</evidence>
<accession>A0A553SG45</accession>
<feature type="compositionally biased region" description="Polar residues" evidence="1">
    <location>
        <begin position="39"/>
        <end position="51"/>
    </location>
</feature>
<evidence type="ECO:0008006" key="4">
    <source>
        <dbReference type="Google" id="ProtNLM"/>
    </source>
</evidence>
<proteinExistence type="predicted"/>
<feature type="region of interest" description="Disordered" evidence="1">
    <location>
        <begin position="29"/>
        <end position="56"/>
    </location>
</feature>
<dbReference type="Proteomes" id="UP000319837">
    <property type="component" value="Unassembled WGS sequence"/>
</dbReference>
<dbReference type="PROSITE" id="PS51257">
    <property type="entry name" value="PROKAR_LIPOPROTEIN"/>
    <property type="match status" value="1"/>
</dbReference>